<dbReference type="GO" id="GO:0015689">
    <property type="term" value="P:molybdate ion transport"/>
    <property type="evidence" value="ECO:0007669"/>
    <property type="project" value="InterPro"/>
</dbReference>
<feature type="binding site" evidence="4">
    <location>
        <position position="162"/>
    </location>
    <ligand>
        <name>molybdate</name>
        <dbReference type="ChEBI" id="CHEBI:36264"/>
    </ligand>
</feature>
<evidence type="ECO:0000313" key="7">
    <source>
        <dbReference type="Proteomes" id="UP000501602"/>
    </source>
</evidence>
<evidence type="ECO:0000256" key="1">
    <source>
        <dbReference type="ARBA" id="ARBA00009175"/>
    </source>
</evidence>
<sequence length="258" mass="28224">MDRLAVKGLLLSTLLGITTTTTAAELRVAVAANFKHTLELIAADYQQQTGVKVRLSAGSTGALYTQIRHGAPYDLYFAADIERPKLLEQQQLIRNGSRITYAVGVLAFWTPGQLASNELLAQWQPRLSIANPRTAPYGVAAEQSLQQVRPNDFPPLVRGSNILQAFQYVQSGNATGGLVAMSHLKAEQVATDEFWPIPPNWHDPIEQQGVVLSRTTQVKEACSFLRYVAQANAQLEHSGYLTHSIDGVALEQQCLSAE</sequence>
<evidence type="ECO:0000256" key="3">
    <source>
        <dbReference type="ARBA" id="ARBA00022729"/>
    </source>
</evidence>
<dbReference type="GO" id="GO:0030973">
    <property type="term" value="F:molybdate ion binding"/>
    <property type="evidence" value="ECO:0007669"/>
    <property type="project" value="InterPro"/>
</dbReference>
<dbReference type="NCBIfam" id="TIGR01256">
    <property type="entry name" value="modA"/>
    <property type="match status" value="1"/>
</dbReference>
<dbReference type="InterPro" id="IPR050682">
    <property type="entry name" value="ModA/WtpA"/>
</dbReference>
<dbReference type="Gene3D" id="3.40.190.10">
    <property type="entry name" value="Periplasmic binding protein-like II"/>
    <property type="match status" value="2"/>
</dbReference>
<keyword evidence="7" id="KW-1185">Reference proteome</keyword>
<dbReference type="GO" id="GO:0046872">
    <property type="term" value="F:metal ion binding"/>
    <property type="evidence" value="ECO:0007669"/>
    <property type="project" value="UniProtKB-KW"/>
</dbReference>
<protein>
    <submittedName>
        <fullName evidence="6">Molybdate ABC transporter substrate-binding protein</fullName>
    </submittedName>
</protein>
<evidence type="ECO:0000256" key="2">
    <source>
        <dbReference type="ARBA" id="ARBA00022723"/>
    </source>
</evidence>
<keyword evidence="3 5" id="KW-0732">Signal</keyword>
<dbReference type="AlphaFoldDB" id="A0A6H1UIA2"/>
<dbReference type="PANTHER" id="PTHR30632">
    <property type="entry name" value="MOLYBDATE-BINDING PERIPLASMIC PROTEIN"/>
    <property type="match status" value="1"/>
</dbReference>
<evidence type="ECO:0000313" key="6">
    <source>
        <dbReference type="EMBL" id="QIZ78043.1"/>
    </source>
</evidence>
<organism evidence="6 7">
    <name type="scientific">Ferrimonas lipolytica</name>
    <dbReference type="NCBI Taxonomy" id="2724191"/>
    <lineage>
        <taxon>Bacteria</taxon>
        <taxon>Pseudomonadati</taxon>
        <taxon>Pseudomonadota</taxon>
        <taxon>Gammaproteobacteria</taxon>
        <taxon>Alteromonadales</taxon>
        <taxon>Ferrimonadaceae</taxon>
        <taxon>Ferrimonas</taxon>
    </lineage>
</organism>
<name>A0A6H1UIA2_9GAMM</name>
<dbReference type="KEGG" id="fes:HER31_14745"/>
<dbReference type="SUPFAM" id="SSF53850">
    <property type="entry name" value="Periplasmic binding protein-like II"/>
    <property type="match status" value="1"/>
</dbReference>
<keyword evidence="4" id="KW-0500">Molybdenum</keyword>
<comment type="similarity">
    <text evidence="1">Belongs to the bacterial solute-binding protein ModA family.</text>
</comment>
<feature type="binding site" evidence="4">
    <location>
        <position position="60"/>
    </location>
    <ligand>
        <name>molybdate</name>
        <dbReference type="ChEBI" id="CHEBI:36264"/>
    </ligand>
</feature>
<feature type="chain" id="PRO_5026012564" evidence="5">
    <location>
        <begin position="24"/>
        <end position="258"/>
    </location>
</feature>
<dbReference type="PANTHER" id="PTHR30632:SF14">
    <property type="entry name" value="TUNGSTATE_MOLYBDATE_CHROMATE-BINDING PROTEIN MODA"/>
    <property type="match status" value="1"/>
</dbReference>
<evidence type="ECO:0000256" key="5">
    <source>
        <dbReference type="SAM" id="SignalP"/>
    </source>
</evidence>
<dbReference type="Pfam" id="PF13531">
    <property type="entry name" value="SBP_bac_11"/>
    <property type="match status" value="1"/>
</dbReference>
<dbReference type="EMBL" id="CP051180">
    <property type="protein sequence ID" value="QIZ78043.1"/>
    <property type="molecule type" value="Genomic_DNA"/>
</dbReference>
<keyword evidence="2 4" id="KW-0479">Metal-binding</keyword>
<accession>A0A6H1UIA2</accession>
<feature type="signal peptide" evidence="5">
    <location>
        <begin position="1"/>
        <end position="23"/>
    </location>
</feature>
<dbReference type="InterPro" id="IPR005950">
    <property type="entry name" value="ModA"/>
</dbReference>
<reference evidence="6 7" key="1">
    <citation type="submission" date="2020-04" db="EMBL/GenBank/DDBJ databases">
        <title>Ferrimonas sp. S7 isolated from sea water.</title>
        <authorList>
            <person name="Bae S.S."/>
            <person name="Baek K."/>
        </authorList>
    </citation>
    <scope>NUCLEOTIDE SEQUENCE [LARGE SCALE GENOMIC DNA]</scope>
    <source>
        <strain evidence="6 7">S7</strain>
    </source>
</reference>
<dbReference type="PIRSF" id="PIRSF004846">
    <property type="entry name" value="ModA"/>
    <property type="match status" value="1"/>
</dbReference>
<dbReference type="CDD" id="cd13539">
    <property type="entry name" value="PBP2_AvModA"/>
    <property type="match status" value="1"/>
</dbReference>
<dbReference type="Proteomes" id="UP000501602">
    <property type="component" value="Chromosome"/>
</dbReference>
<evidence type="ECO:0000256" key="4">
    <source>
        <dbReference type="PIRSR" id="PIRSR004846-1"/>
    </source>
</evidence>
<proteinExistence type="inferred from homology"/>
<gene>
    <name evidence="6" type="primary">modA</name>
    <name evidence="6" type="ORF">HER31_14745</name>
</gene>
<dbReference type="InterPro" id="IPR044084">
    <property type="entry name" value="AvModA-like_subst-bd"/>
</dbReference>
<dbReference type="RefSeq" id="WP_168661625.1">
    <property type="nucleotide sequence ID" value="NZ_CP051180.1"/>
</dbReference>